<dbReference type="EMBL" id="UIDG01000279">
    <property type="protein sequence ID" value="SUS06942.1"/>
    <property type="molecule type" value="Genomic_DNA"/>
</dbReference>
<protein>
    <recommendedName>
        <fullName evidence="2">DUF2333 domain-containing protein</fullName>
    </recommendedName>
</protein>
<dbReference type="Pfam" id="PF10095">
    <property type="entry name" value="DUF2333"/>
    <property type="match status" value="2"/>
</dbReference>
<reference evidence="1" key="1">
    <citation type="submission" date="2018-07" db="EMBL/GenBank/DDBJ databases">
        <authorList>
            <person name="Quirk P.G."/>
            <person name="Krulwich T.A."/>
        </authorList>
    </citation>
    <scope>NUCLEOTIDE SEQUENCE</scope>
</reference>
<proteinExistence type="predicted"/>
<dbReference type="AlphaFoldDB" id="A0A380TEP2"/>
<organism evidence="1">
    <name type="scientific">metagenome</name>
    <dbReference type="NCBI Taxonomy" id="256318"/>
    <lineage>
        <taxon>unclassified sequences</taxon>
        <taxon>metagenomes</taxon>
    </lineage>
</organism>
<evidence type="ECO:0000313" key="1">
    <source>
        <dbReference type="EMBL" id="SUS06942.1"/>
    </source>
</evidence>
<name>A0A380TEP2_9ZZZZ</name>
<sequence length="326" mass="35188">MLGGRKLFGGLGAGGEGSAGGGWPLWSKIAAVVAVMLLLGYPIAMLMAHQINDDPDFTPGPEFEVEGGSRAVAMAAALIHREVVETKWVANTPFPFPSSFLDNMPNFQGGLMYALSRFAVEMTDSLGRARGTSQVDHDLDHASGLLKYDGTIWVWEPSISIFPTARAETQYQAGMRALMNYNKRLAAGEAVFEKRADNLISLLERVAADLGGVSAAIDARLQDAGAGWFDTQADDVFYANKGRLYGYALLLRALGQDFESMLADRNVGTVWEHMIASMVEAASLRPLIVSNGSPDGLIFPNHLAAQGFLLLRGRIQLREVANILAK</sequence>
<gene>
    <name evidence="1" type="ORF">DF3PB_350017</name>
</gene>
<evidence type="ECO:0008006" key="2">
    <source>
        <dbReference type="Google" id="ProtNLM"/>
    </source>
</evidence>
<accession>A0A380TEP2</accession>
<dbReference type="InterPro" id="IPR016936">
    <property type="entry name" value="UCP029693"/>
</dbReference>